<dbReference type="Proteomes" id="UP000236311">
    <property type="component" value="Unassembled WGS sequence"/>
</dbReference>
<sequence length="47" mass="5823">MARPRKYVIKLTEDEYKELKSIIRKKATSKTIRCRWISFKIKCDKRY</sequence>
<evidence type="ECO:0000313" key="2">
    <source>
        <dbReference type="Proteomes" id="UP000236311"/>
    </source>
</evidence>
<proteinExistence type="predicted"/>
<dbReference type="RefSeq" id="WP_242982528.1">
    <property type="nucleotide sequence ID" value="NZ_OFSM01000021.1"/>
</dbReference>
<dbReference type="AlphaFoldDB" id="A0A2K4ZKJ8"/>
<protein>
    <submittedName>
        <fullName evidence="1">Uncharacterized protein</fullName>
    </submittedName>
</protein>
<name>A0A2K4ZKJ8_9FIRM</name>
<organism evidence="1 2">
    <name type="scientific">Acetatifactor muris</name>
    <dbReference type="NCBI Taxonomy" id="879566"/>
    <lineage>
        <taxon>Bacteria</taxon>
        <taxon>Bacillati</taxon>
        <taxon>Bacillota</taxon>
        <taxon>Clostridia</taxon>
        <taxon>Lachnospirales</taxon>
        <taxon>Lachnospiraceae</taxon>
        <taxon>Acetatifactor</taxon>
    </lineage>
</organism>
<accession>A0A2K4ZKJ8</accession>
<evidence type="ECO:0000313" key="1">
    <source>
        <dbReference type="EMBL" id="SOY31009.1"/>
    </source>
</evidence>
<dbReference type="EMBL" id="OFSM01000021">
    <property type="protein sequence ID" value="SOY31009.1"/>
    <property type="molecule type" value="Genomic_DNA"/>
</dbReference>
<gene>
    <name evidence="1" type="ORF">AMURIS_03743</name>
</gene>
<keyword evidence="2" id="KW-1185">Reference proteome</keyword>
<reference evidence="1 2" key="1">
    <citation type="submission" date="2018-01" db="EMBL/GenBank/DDBJ databases">
        <authorList>
            <person name="Gaut B.S."/>
            <person name="Morton B.R."/>
            <person name="Clegg M.T."/>
            <person name="Duvall M.R."/>
        </authorList>
    </citation>
    <scope>NUCLEOTIDE SEQUENCE [LARGE SCALE GENOMIC DNA]</scope>
    <source>
        <strain evidence="1">GP69</strain>
    </source>
</reference>